<name>A0A9P3GK34_9APHY</name>
<evidence type="ECO:0000313" key="3">
    <source>
        <dbReference type="Proteomes" id="UP000703269"/>
    </source>
</evidence>
<keyword evidence="3" id="KW-1185">Reference proteome</keyword>
<dbReference type="Proteomes" id="UP000703269">
    <property type="component" value="Unassembled WGS sequence"/>
</dbReference>
<evidence type="ECO:0000313" key="2">
    <source>
        <dbReference type="EMBL" id="GJE95010.1"/>
    </source>
</evidence>
<sequence length="161" mass="17679">MGPDVATACASGTATQPGVLSCHTRAASPPSLHQGNQREQPTLEARNTKAPASSSPRPRRSLTLPGAPGTAHHGAYIKDGSIPVVNLGRRRRAAARRCRRTVVRWRVQAPCGSLHVRSQCGIALENYEERHRDAEEQRRPEAHAPRRRSSFAPAAWFRGRR</sequence>
<feature type="region of interest" description="Disordered" evidence="1">
    <location>
        <begin position="129"/>
        <end position="161"/>
    </location>
</feature>
<proteinExistence type="predicted"/>
<reference evidence="2 3" key="1">
    <citation type="submission" date="2021-08" db="EMBL/GenBank/DDBJ databases">
        <title>Draft Genome Sequence of Phanerochaete sordida strain YK-624.</title>
        <authorList>
            <person name="Mori T."/>
            <person name="Dohra H."/>
            <person name="Suzuki T."/>
            <person name="Kawagishi H."/>
            <person name="Hirai H."/>
        </authorList>
    </citation>
    <scope>NUCLEOTIDE SEQUENCE [LARGE SCALE GENOMIC DNA]</scope>
    <source>
        <strain evidence="2 3">YK-624</strain>
    </source>
</reference>
<evidence type="ECO:0000256" key="1">
    <source>
        <dbReference type="SAM" id="MobiDB-lite"/>
    </source>
</evidence>
<gene>
    <name evidence="2" type="ORF">PsYK624_111880</name>
</gene>
<organism evidence="2 3">
    <name type="scientific">Phanerochaete sordida</name>
    <dbReference type="NCBI Taxonomy" id="48140"/>
    <lineage>
        <taxon>Eukaryota</taxon>
        <taxon>Fungi</taxon>
        <taxon>Dikarya</taxon>
        <taxon>Basidiomycota</taxon>
        <taxon>Agaricomycotina</taxon>
        <taxon>Agaricomycetes</taxon>
        <taxon>Polyporales</taxon>
        <taxon>Phanerochaetaceae</taxon>
        <taxon>Phanerochaete</taxon>
    </lineage>
</organism>
<protein>
    <submittedName>
        <fullName evidence="2">Uncharacterized protein</fullName>
    </submittedName>
</protein>
<feature type="region of interest" description="Disordered" evidence="1">
    <location>
        <begin position="1"/>
        <end position="76"/>
    </location>
</feature>
<dbReference type="AlphaFoldDB" id="A0A9P3GK34"/>
<feature type="compositionally biased region" description="Basic and acidic residues" evidence="1">
    <location>
        <begin position="129"/>
        <end position="144"/>
    </location>
</feature>
<dbReference type="EMBL" id="BPQB01000045">
    <property type="protein sequence ID" value="GJE95010.1"/>
    <property type="molecule type" value="Genomic_DNA"/>
</dbReference>
<accession>A0A9P3GK34</accession>
<feature type="compositionally biased region" description="Low complexity" evidence="1">
    <location>
        <begin position="150"/>
        <end position="161"/>
    </location>
</feature>
<comment type="caution">
    <text evidence="2">The sequence shown here is derived from an EMBL/GenBank/DDBJ whole genome shotgun (WGS) entry which is preliminary data.</text>
</comment>
<feature type="compositionally biased region" description="Polar residues" evidence="1">
    <location>
        <begin position="31"/>
        <end position="40"/>
    </location>
</feature>